<comment type="caution">
    <text evidence="1">The sequence shown here is derived from an EMBL/GenBank/DDBJ whole genome shotgun (WGS) entry which is preliminary data.</text>
</comment>
<proteinExistence type="predicted"/>
<dbReference type="Proteomes" id="UP000284656">
    <property type="component" value="Unassembled WGS sequence"/>
</dbReference>
<evidence type="ECO:0000313" key="1">
    <source>
        <dbReference type="EMBL" id="ROM53514.1"/>
    </source>
</evidence>
<reference evidence="1 2" key="1">
    <citation type="submission" date="2016-10" db="EMBL/GenBank/DDBJ databases">
        <title>Comparative genome analysis of multiple Pseudomonas spp. focuses on biocontrol and plant growth promoting traits.</title>
        <authorList>
            <person name="Tao X.-Y."/>
            <person name="Taylor C.G."/>
        </authorList>
    </citation>
    <scope>NUCLEOTIDE SEQUENCE [LARGE SCALE GENOMIC DNA]</scope>
    <source>
        <strain evidence="1 2">29G9</strain>
    </source>
</reference>
<sequence>MANVDLLRTEGSGINGGAGMDMLNLTGAGQVLDLTVLGNKIVSLEVIDLTGSGGNTLNLSLENVLNNGRTNLFHDVDTIQMMVKGNAGDMVNLDGLVNSADSGEWLAQGTLKLGVTNYQIYQHSTLAAELLVQQGMQTNLV</sequence>
<protein>
    <submittedName>
        <fullName evidence="1">Uncharacterized protein</fullName>
    </submittedName>
</protein>
<name>A0A423FB23_9PSED</name>
<accession>A0A423FB23</accession>
<dbReference type="AlphaFoldDB" id="A0A423FB23"/>
<organism evidence="1 2">
    <name type="scientific">Pseudomonas poae</name>
    <dbReference type="NCBI Taxonomy" id="200451"/>
    <lineage>
        <taxon>Bacteria</taxon>
        <taxon>Pseudomonadati</taxon>
        <taxon>Pseudomonadota</taxon>
        <taxon>Gammaproteobacteria</taxon>
        <taxon>Pseudomonadales</taxon>
        <taxon>Pseudomonadaceae</taxon>
        <taxon>Pseudomonas</taxon>
    </lineage>
</organism>
<dbReference type="EMBL" id="MOAY01000030">
    <property type="protein sequence ID" value="ROM53514.1"/>
    <property type="molecule type" value="Genomic_DNA"/>
</dbReference>
<gene>
    <name evidence="1" type="ORF">BK648_06915</name>
</gene>
<evidence type="ECO:0000313" key="2">
    <source>
        <dbReference type="Proteomes" id="UP000284656"/>
    </source>
</evidence>